<protein>
    <submittedName>
        <fullName evidence="1">Uncharacterized protein</fullName>
    </submittedName>
</protein>
<organism evidence="1 2">
    <name type="scientific">Ligilactobacillus murinus</name>
    <dbReference type="NCBI Taxonomy" id="1622"/>
    <lineage>
        <taxon>Bacteria</taxon>
        <taxon>Bacillati</taxon>
        <taxon>Bacillota</taxon>
        <taxon>Bacilli</taxon>
        <taxon>Lactobacillales</taxon>
        <taxon>Lactobacillaceae</taxon>
        <taxon>Ligilactobacillus</taxon>
    </lineage>
</organism>
<dbReference type="Proteomes" id="UP000250143">
    <property type="component" value="Chromosome"/>
</dbReference>
<name>A0ABM6WY02_9LACO</name>
<keyword evidence="2" id="KW-1185">Reference proteome</keyword>
<reference evidence="1 2" key="1">
    <citation type="submission" date="2017-09" db="EMBL/GenBank/DDBJ databases">
        <title>Predominant Lactobacillus spp. isolated from feces of mice subjected to short-term calorie restriction.</title>
        <authorList>
            <person name="Zhang C."/>
            <person name="Zhao L."/>
            <person name="Pan F."/>
        </authorList>
    </citation>
    <scope>NUCLEOTIDE SEQUENCE [LARGE SCALE GENOMIC DNA]</scope>
    <source>
        <strain evidence="1 2">CR141</strain>
    </source>
</reference>
<evidence type="ECO:0000313" key="2">
    <source>
        <dbReference type="Proteomes" id="UP000250143"/>
    </source>
</evidence>
<proteinExistence type="predicted"/>
<evidence type="ECO:0000313" key="1">
    <source>
        <dbReference type="EMBL" id="AWZ40612.1"/>
    </source>
</evidence>
<gene>
    <name evidence="1" type="ORF">CPQ89_06190</name>
</gene>
<sequence length="65" mass="7647">MLVSLVAIIMAGFYMITTKDIFIEISLMTFEMLASPKLFLYWLILNTSYRHNLIKEFKPKNVEKS</sequence>
<accession>A0ABM6WY02</accession>
<dbReference type="EMBL" id="CP023566">
    <property type="protein sequence ID" value="AWZ40612.1"/>
    <property type="molecule type" value="Genomic_DNA"/>
</dbReference>